<feature type="region of interest" description="Disordered" evidence="1">
    <location>
        <begin position="662"/>
        <end position="693"/>
    </location>
</feature>
<evidence type="ECO:0000313" key="3">
    <source>
        <dbReference type="Proteomes" id="UP000615446"/>
    </source>
</evidence>
<dbReference type="OrthoDB" id="2377236at2759"/>
<feature type="compositionally biased region" description="Acidic residues" evidence="1">
    <location>
        <begin position="684"/>
        <end position="693"/>
    </location>
</feature>
<protein>
    <recommendedName>
        <fullName evidence="4">Crinkler effector protein N-terminal domain-containing protein</fullName>
    </recommendedName>
</protein>
<reference evidence="2" key="1">
    <citation type="submission" date="2019-10" db="EMBL/GenBank/DDBJ databases">
        <title>Conservation and host-specific expression of non-tandemly repeated heterogenous ribosome RNA gene in arbuscular mycorrhizal fungi.</title>
        <authorList>
            <person name="Maeda T."/>
            <person name="Kobayashi Y."/>
            <person name="Nakagawa T."/>
            <person name="Ezawa T."/>
            <person name="Yamaguchi K."/>
            <person name="Bino T."/>
            <person name="Nishimoto Y."/>
            <person name="Shigenobu S."/>
            <person name="Kawaguchi M."/>
        </authorList>
    </citation>
    <scope>NUCLEOTIDE SEQUENCE</scope>
    <source>
        <strain evidence="2">HR1</strain>
    </source>
</reference>
<proteinExistence type="predicted"/>
<organism evidence="2 3">
    <name type="scientific">Rhizophagus clarus</name>
    <dbReference type="NCBI Taxonomy" id="94130"/>
    <lineage>
        <taxon>Eukaryota</taxon>
        <taxon>Fungi</taxon>
        <taxon>Fungi incertae sedis</taxon>
        <taxon>Mucoromycota</taxon>
        <taxon>Glomeromycotina</taxon>
        <taxon>Glomeromycetes</taxon>
        <taxon>Glomerales</taxon>
        <taxon>Glomeraceae</taxon>
        <taxon>Rhizophagus</taxon>
    </lineage>
</organism>
<dbReference type="Proteomes" id="UP000615446">
    <property type="component" value="Unassembled WGS sequence"/>
</dbReference>
<gene>
    <name evidence="2" type="ORF">RCL2_001452500</name>
</gene>
<evidence type="ECO:0000313" key="2">
    <source>
        <dbReference type="EMBL" id="GES87532.1"/>
    </source>
</evidence>
<evidence type="ECO:0008006" key="4">
    <source>
        <dbReference type="Google" id="ProtNLM"/>
    </source>
</evidence>
<name>A0A8H3QQB6_9GLOM</name>
<dbReference type="AlphaFoldDB" id="A0A8H3QQB6"/>
<dbReference type="EMBL" id="BLAL01000169">
    <property type="protein sequence ID" value="GES87532.1"/>
    <property type="molecule type" value="Genomic_DNA"/>
</dbReference>
<accession>A0A8H3QQB6</accession>
<feature type="compositionally biased region" description="Basic and acidic residues" evidence="1">
    <location>
        <begin position="670"/>
        <end position="683"/>
    </location>
</feature>
<sequence>MEKSFNCSVLGVETLNNLIDGFLVNFYKEDNEMFTKLGDNRYDIEKFKVDYLKDYICDITNSNKQTMRLWRVNITKDDIKVNVSTEEDIKDKLNGEVMESYKLFKRYFQDKNKNFVENIHIITIILTTDIGELESGSPVTQNDPCFKLKMEPSFFKINLPRGITKKTSKKVDLCLPSYDDSRMNNYYNPFYNDPQFIKTVSLVQEKIEKNPGDVIVLSGVSGNGKISTTFGIAMQCWSIYIDFFPSVGIYSNHVGAELENIRIINPSFEHNDQQSQAFRMLDRMRLWRIQKEFSSKQKWNHLQAYVEHFTHLSVTCLIAGTYMHMASRISLVTSVGKAEGLNAHIVLKLPFLSQNDVLRNLDAVIDLTDVTNKICNCLRHILKGRPQNCASFVQMLTSEWESKNRTKDQEIQELLSLWFKKLRFDMAEYLENACIYPRENKFDPETAIMDVLRLRVFYDHKFEHAIKLLQHSIIPCQSPDCITFSNNNDSSHKIKINTSLESYLVSSIEVFFLKRRKSLVNVFVDNIILLNNISSIGNELNAVFITAMIQKRGLNVRKELEQWKNGQVFDLPSWITSTMRFMTISHLSGSVPIIEYIDNMTYYHSYGIQLDRFSGSDVVITFANDAQNVVLLSASCIVSGEPIERSKIKEQKKEECLEVGLGEIPANEDNNAKEEKEKKHDQDFNPDDDDDDDVNFDLNYIKNTKGYHVSKVSQRAHDHEKIKSSTENRKHIYVSVELPHRASKERPDLFRLNNHGDLVIIVDDRNMEYVFGPVIKELVKRISHKENQEDLMDQTE</sequence>
<evidence type="ECO:0000256" key="1">
    <source>
        <dbReference type="SAM" id="MobiDB-lite"/>
    </source>
</evidence>
<comment type="caution">
    <text evidence="2">The sequence shown here is derived from an EMBL/GenBank/DDBJ whole genome shotgun (WGS) entry which is preliminary data.</text>
</comment>